<evidence type="ECO:0000313" key="2">
    <source>
        <dbReference type="EMBL" id="VAV82535.1"/>
    </source>
</evidence>
<reference evidence="2" key="1">
    <citation type="submission" date="2018-06" db="EMBL/GenBank/DDBJ databases">
        <authorList>
            <person name="Zhirakovskaya E."/>
        </authorList>
    </citation>
    <scope>NUCLEOTIDE SEQUENCE</scope>
</reference>
<accession>A0A3B0RGT0</accession>
<organism evidence="2">
    <name type="scientific">hydrothermal vent metagenome</name>
    <dbReference type="NCBI Taxonomy" id="652676"/>
    <lineage>
        <taxon>unclassified sequences</taxon>
        <taxon>metagenomes</taxon>
        <taxon>ecological metagenomes</taxon>
    </lineage>
</organism>
<evidence type="ECO:0000256" key="1">
    <source>
        <dbReference type="SAM" id="MobiDB-lite"/>
    </source>
</evidence>
<dbReference type="AlphaFoldDB" id="A0A3B0RGT0"/>
<dbReference type="EMBL" id="UOEA01000021">
    <property type="protein sequence ID" value="VAV82535.1"/>
    <property type="molecule type" value="Genomic_DNA"/>
</dbReference>
<protein>
    <submittedName>
        <fullName evidence="2">Uncharacterized protein</fullName>
    </submittedName>
</protein>
<gene>
    <name evidence="2" type="ORF">MNBD_DELTA01-1631</name>
</gene>
<proteinExistence type="predicted"/>
<feature type="region of interest" description="Disordered" evidence="1">
    <location>
        <begin position="52"/>
        <end position="71"/>
    </location>
</feature>
<name>A0A3B0RGT0_9ZZZZ</name>
<sequence>MRIVFLKNGETIGIGEHREGAQRDVADDIAAVLIKRGVAGVAGVFEGTVDSFTGEPGEEFDGINESSSRGE</sequence>